<dbReference type="InterPro" id="IPR029016">
    <property type="entry name" value="GAF-like_dom_sf"/>
</dbReference>
<dbReference type="SUPFAM" id="SSF52172">
    <property type="entry name" value="CheY-like"/>
    <property type="match status" value="1"/>
</dbReference>
<dbReference type="SMART" id="SM01012">
    <property type="entry name" value="ANTAR"/>
    <property type="match status" value="1"/>
</dbReference>
<evidence type="ECO:0000313" key="4">
    <source>
        <dbReference type="EMBL" id="MFC0626463.1"/>
    </source>
</evidence>
<name>A0ABV6QQK3_9ACTN</name>
<keyword evidence="2" id="KW-0804">Transcription</keyword>
<dbReference type="Gene3D" id="3.30.450.40">
    <property type="match status" value="1"/>
</dbReference>
<comment type="caution">
    <text evidence="4">The sequence shown here is derived from an EMBL/GenBank/DDBJ whole genome shotgun (WGS) entry which is preliminary data.</text>
</comment>
<evidence type="ECO:0000259" key="3">
    <source>
        <dbReference type="PROSITE" id="PS50921"/>
    </source>
</evidence>
<dbReference type="InterPro" id="IPR036388">
    <property type="entry name" value="WH-like_DNA-bd_sf"/>
</dbReference>
<dbReference type="EMBL" id="JBHLTC010000026">
    <property type="protein sequence ID" value="MFC0626463.1"/>
    <property type="molecule type" value="Genomic_DNA"/>
</dbReference>
<dbReference type="PROSITE" id="PS50921">
    <property type="entry name" value="ANTAR"/>
    <property type="match status" value="1"/>
</dbReference>
<dbReference type="PIRSF" id="PIRSF036625">
    <property type="entry name" value="GAF_ANTAR"/>
    <property type="match status" value="1"/>
</dbReference>
<sequence length="228" mass="24918">MADAGLVAAASRLAKALTPGDLDHTLARITAAATEVLPQVACASITVLHADGRLETVAPTDEVLWGVDKAQYELHEGPCYEAATETAHVISPDLATDPRFPRYAAHALEAGFRAQAGLRLFEAPRSQGALNLYSRELGAFEDLGSIGELFKHQSAMAIEYAQEIHDLTEALRTRRAIGQAIGIVMERYKLTDQRAFAFLTRLSQQRNVKLRRIAQELVADVEQQNGQQ</sequence>
<evidence type="ECO:0000256" key="2">
    <source>
        <dbReference type="ARBA" id="ARBA00023163"/>
    </source>
</evidence>
<dbReference type="Pfam" id="PF03861">
    <property type="entry name" value="ANTAR"/>
    <property type="match status" value="1"/>
</dbReference>
<proteinExistence type="predicted"/>
<evidence type="ECO:0000256" key="1">
    <source>
        <dbReference type="ARBA" id="ARBA00023015"/>
    </source>
</evidence>
<dbReference type="InterPro" id="IPR005561">
    <property type="entry name" value="ANTAR"/>
</dbReference>
<evidence type="ECO:0000313" key="5">
    <source>
        <dbReference type="Proteomes" id="UP001589890"/>
    </source>
</evidence>
<protein>
    <submittedName>
        <fullName evidence="4">GAF and ANTAR domain-containing protein</fullName>
    </submittedName>
</protein>
<keyword evidence="5" id="KW-1185">Reference proteome</keyword>
<gene>
    <name evidence="4" type="ORF">ACFFGN_20460</name>
</gene>
<dbReference type="RefSeq" id="WP_380050022.1">
    <property type="nucleotide sequence ID" value="NZ_JBHLTC010000026.1"/>
</dbReference>
<reference evidence="4 5" key="1">
    <citation type="submission" date="2024-09" db="EMBL/GenBank/DDBJ databases">
        <authorList>
            <person name="Sun Q."/>
            <person name="Mori K."/>
        </authorList>
    </citation>
    <scope>NUCLEOTIDE SEQUENCE [LARGE SCALE GENOMIC DNA]</scope>
    <source>
        <strain evidence="4 5">CGMCC 1.15906</strain>
    </source>
</reference>
<organism evidence="4 5">
    <name type="scientific">Kribbella deserti</name>
    <dbReference type="NCBI Taxonomy" id="1926257"/>
    <lineage>
        <taxon>Bacteria</taxon>
        <taxon>Bacillati</taxon>
        <taxon>Actinomycetota</taxon>
        <taxon>Actinomycetes</taxon>
        <taxon>Propionibacteriales</taxon>
        <taxon>Kribbellaceae</taxon>
        <taxon>Kribbella</taxon>
    </lineage>
</organism>
<dbReference type="InterPro" id="IPR011006">
    <property type="entry name" value="CheY-like_superfamily"/>
</dbReference>
<dbReference type="Gene3D" id="1.10.10.10">
    <property type="entry name" value="Winged helix-like DNA-binding domain superfamily/Winged helix DNA-binding domain"/>
    <property type="match status" value="1"/>
</dbReference>
<dbReference type="Proteomes" id="UP001589890">
    <property type="component" value="Unassembled WGS sequence"/>
</dbReference>
<feature type="domain" description="ANTAR" evidence="3">
    <location>
        <begin position="157"/>
        <end position="218"/>
    </location>
</feature>
<accession>A0ABV6QQK3</accession>
<keyword evidence="1" id="KW-0805">Transcription regulation</keyword>
<dbReference type="InterPro" id="IPR012074">
    <property type="entry name" value="GAF_ANTAR"/>
</dbReference>
<dbReference type="SUPFAM" id="SSF55781">
    <property type="entry name" value="GAF domain-like"/>
    <property type="match status" value="1"/>
</dbReference>